<reference evidence="1 2" key="1">
    <citation type="journal article" date="2018" name="Sci. Rep.">
        <title>Genomic signatures of local adaptation to the degree of environmental predictability in rotifers.</title>
        <authorList>
            <person name="Franch-Gras L."/>
            <person name="Hahn C."/>
            <person name="Garcia-Roger E.M."/>
            <person name="Carmona M.J."/>
            <person name="Serra M."/>
            <person name="Gomez A."/>
        </authorList>
    </citation>
    <scope>NUCLEOTIDE SEQUENCE [LARGE SCALE GENOMIC DNA]</scope>
    <source>
        <strain evidence="1">HYR1</strain>
    </source>
</reference>
<evidence type="ECO:0000313" key="1">
    <source>
        <dbReference type="EMBL" id="RNA26243.1"/>
    </source>
</evidence>
<dbReference type="EMBL" id="REGN01002770">
    <property type="protein sequence ID" value="RNA26243.1"/>
    <property type="molecule type" value="Genomic_DNA"/>
</dbReference>
<keyword evidence="2" id="KW-1185">Reference proteome</keyword>
<name>A0A3M7RRP6_BRAPC</name>
<organism evidence="1 2">
    <name type="scientific">Brachionus plicatilis</name>
    <name type="common">Marine rotifer</name>
    <name type="synonym">Brachionus muelleri</name>
    <dbReference type="NCBI Taxonomy" id="10195"/>
    <lineage>
        <taxon>Eukaryota</taxon>
        <taxon>Metazoa</taxon>
        <taxon>Spiralia</taxon>
        <taxon>Gnathifera</taxon>
        <taxon>Rotifera</taxon>
        <taxon>Eurotatoria</taxon>
        <taxon>Monogononta</taxon>
        <taxon>Pseudotrocha</taxon>
        <taxon>Ploima</taxon>
        <taxon>Brachionidae</taxon>
        <taxon>Brachionus</taxon>
    </lineage>
</organism>
<evidence type="ECO:0000313" key="2">
    <source>
        <dbReference type="Proteomes" id="UP000276133"/>
    </source>
</evidence>
<proteinExistence type="predicted"/>
<sequence>MKNNKTIENSGFQSIHIFFDRDEFSSFKISGLKRKRLLVDFEEVLNERLQANDHSNFLDWNGFYNCIEPKFQNYIRSKIDNQSQQKIDMQIFYSMNNLHGRIQKNIRICGDERETLSLFLNSEGVVNFSNRNKFENLNEKKSRSNALQYMKLFHKTH</sequence>
<dbReference type="Proteomes" id="UP000276133">
    <property type="component" value="Unassembled WGS sequence"/>
</dbReference>
<comment type="caution">
    <text evidence="1">The sequence shown here is derived from an EMBL/GenBank/DDBJ whole genome shotgun (WGS) entry which is preliminary data.</text>
</comment>
<dbReference type="AlphaFoldDB" id="A0A3M7RRP6"/>
<gene>
    <name evidence="1" type="ORF">BpHYR1_013590</name>
</gene>
<protein>
    <submittedName>
        <fullName evidence="1">Uncharacterized protein</fullName>
    </submittedName>
</protein>
<accession>A0A3M7RRP6</accession>